<accession>A0A6J8BG25</accession>
<evidence type="ECO:0000313" key="5">
    <source>
        <dbReference type="Proteomes" id="UP000507470"/>
    </source>
</evidence>
<dbReference type="EMBL" id="CACVKT020003246">
    <property type="protein sequence ID" value="CAC5382633.1"/>
    <property type="molecule type" value="Genomic_DNA"/>
</dbReference>
<dbReference type="PROSITE" id="PS00615">
    <property type="entry name" value="C_TYPE_LECTIN_1"/>
    <property type="match status" value="1"/>
</dbReference>
<keyword evidence="1" id="KW-1015">Disulfide bond</keyword>
<evidence type="ECO:0000256" key="2">
    <source>
        <dbReference type="SAM" id="SignalP"/>
    </source>
</evidence>
<dbReference type="SMART" id="SM00034">
    <property type="entry name" value="CLECT"/>
    <property type="match status" value="1"/>
</dbReference>
<dbReference type="InterPro" id="IPR001304">
    <property type="entry name" value="C-type_lectin-like"/>
</dbReference>
<keyword evidence="2" id="KW-0732">Signal</keyword>
<dbReference type="InterPro" id="IPR050111">
    <property type="entry name" value="C-type_lectin/snaclec_domain"/>
</dbReference>
<evidence type="ECO:0000313" key="4">
    <source>
        <dbReference type="EMBL" id="CAC5382633.1"/>
    </source>
</evidence>
<keyword evidence="5" id="KW-1185">Reference proteome</keyword>
<sequence>MYLCITINLVILFTLNNGFLLQNGTGSGTIFQQNGCPDGWTKYDLHCYLYSSSRKTWTSAEDTCEQFGGHLVVIEDNDEDSFIESFLKMSTTKAHDWSFNYTWVGASDLAKEGDWLWVTGSPVGIYTNWRGPGPNNAHHGSHTEDCMDWSFGGWNDNDCASHLNFVCEIESNGIP</sequence>
<dbReference type="Pfam" id="PF00059">
    <property type="entry name" value="Lectin_C"/>
    <property type="match status" value="1"/>
</dbReference>
<dbReference type="PROSITE" id="PS50041">
    <property type="entry name" value="C_TYPE_LECTIN_2"/>
    <property type="match status" value="1"/>
</dbReference>
<feature type="domain" description="C-type lectin" evidence="3">
    <location>
        <begin position="43"/>
        <end position="168"/>
    </location>
</feature>
<organism evidence="4 5">
    <name type="scientific">Mytilus coruscus</name>
    <name type="common">Sea mussel</name>
    <dbReference type="NCBI Taxonomy" id="42192"/>
    <lineage>
        <taxon>Eukaryota</taxon>
        <taxon>Metazoa</taxon>
        <taxon>Spiralia</taxon>
        <taxon>Lophotrochozoa</taxon>
        <taxon>Mollusca</taxon>
        <taxon>Bivalvia</taxon>
        <taxon>Autobranchia</taxon>
        <taxon>Pteriomorphia</taxon>
        <taxon>Mytilida</taxon>
        <taxon>Mytiloidea</taxon>
        <taxon>Mytilidae</taxon>
        <taxon>Mytilinae</taxon>
        <taxon>Mytilus</taxon>
    </lineage>
</organism>
<protein>
    <recommendedName>
        <fullName evidence="3">C-type lectin domain-containing protein</fullName>
    </recommendedName>
</protein>
<gene>
    <name evidence="4" type="ORF">MCOR_18439</name>
</gene>
<dbReference type="AlphaFoldDB" id="A0A6J8BG25"/>
<feature type="chain" id="PRO_5026660911" description="C-type lectin domain-containing protein" evidence="2">
    <location>
        <begin position="19"/>
        <end position="175"/>
    </location>
</feature>
<dbReference type="InterPro" id="IPR018378">
    <property type="entry name" value="C-type_lectin_CS"/>
</dbReference>
<evidence type="ECO:0000259" key="3">
    <source>
        <dbReference type="PROSITE" id="PS50041"/>
    </source>
</evidence>
<dbReference type="Proteomes" id="UP000507470">
    <property type="component" value="Unassembled WGS sequence"/>
</dbReference>
<dbReference type="OrthoDB" id="6038959at2759"/>
<dbReference type="InterPro" id="IPR016186">
    <property type="entry name" value="C-type_lectin-like/link_sf"/>
</dbReference>
<dbReference type="PANTHER" id="PTHR22803">
    <property type="entry name" value="MANNOSE, PHOSPHOLIPASE, LECTIN RECEPTOR RELATED"/>
    <property type="match status" value="1"/>
</dbReference>
<proteinExistence type="predicted"/>
<feature type="signal peptide" evidence="2">
    <location>
        <begin position="1"/>
        <end position="18"/>
    </location>
</feature>
<dbReference type="SUPFAM" id="SSF56436">
    <property type="entry name" value="C-type lectin-like"/>
    <property type="match status" value="1"/>
</dbReference>
<reference evidence="4 5" key="1">
    <citation type="submission" date="2020-06" db="EMBL/GenBank/DDBJ databases">
        <authorList>
            <person name="Li R."/>
            <person name="Bekaert M."/>
        </authorList>
    </citation>
    <scope>NUCLEOTIDE SEQUENCE [LARGE SCALE GENOMIC DNA]</scope>
    <source>
        <strain evidence="5">wild</strain>
    </source>
</reference>
<evidence type="ECO:0000256" key="1">
    <source>
        <dbReference type="ARBA" id="ARBA00023157"/>
    </source>
</evidence>
<dbReference type="InterPro" id="IPR016187">
    <property type="entry name" value="CTDL_fold"/>
</dbReference>
<dbReference type="Gene3D" id="3.10.100.10">
    <property type="entry name" value="Mannose-Binding Protein A, subunit A"/>
    <property type="match status" value="1"/>
</dbReference>
<name>A0A6J8BG25_MYTCO</name>